<dbReference type="GO" id="GO:0008168">
    <property type="term" value="F:methyltransferase activity"/>
    <property type="evidence" value="ECO:0007669"/>
    <property type="project" value="UniProtKB-KW"/>
</dbReference>
<dbReference type="InterPro" id="IPR002052">
    <property type="entry name" value="DNA_methylase_N6_adenine_CS"/>
</dbReference>
<dbReference type="Pfam" id="PF03602">
    <property type="entry name" value="Cons_hypoth95"/>
    <property type="match status" value="1"/>
</dbReference>
<dbReference type="SUPFAM" id="SSF53335">
    <property type="entry name" value="S-adenosyl-L-methionine-dependent methyltransferases"/>
    <property type="match status" value="1"/>
</dbReference>
<dbReference type="KEGG" id="xak:KIMC2_17630"/>
<dbReference type="InterPro" id="IPR029063">
    <property type="entry name" value="SAM-dependent_MTases_sf"/>
</dbReference>
<evidence type="ECO:0000313" key="4">
    <source>
        <dbReference type="Proteomes" id="UP001321804"/>
    </source>
</evidence>
<protein>
    <submittedName>
        <fullName evidence="3">Methylase</fullName>
    </submittedName>
</protein>
<dbReference type="PANTHER" id="PTHR43542:SF1">
    <property type="entry name" value="METHYLTRANSFERASE"/>
    <property type="match status" value="1"/>
</dbReference>
<evidence type="ECO:0000256" key="1">
    <source>
        <dbReference type="ARBA" id="ARBA00022603"/>
    </source>
</evidence>
<dbReference type="PIRSF" id="PIRSF004553">
    <property type="entry name" value="CHP00095"/>
    <property type="match status" value="1"/>
</dbReference>
<dbReference type="Proteomes" id="UP001321804">
    <property type="component" value="Chromosome"/>
</dbReference>
<name>A0AAU9CXP6_9LACO</name>
<dbReference type="PROSITE" id="PS00092">
    <property type="entry name" value="N6_MTASE"/>
    <property type="match status" value="1"/>
</dbReference>
<evidence type="ECO:0000313" key="3">
    <source>
        <dbReference type="EMBL" id="BDR57201.1"/>
    </source>
</evidence>
<dbReference type="NCBIfam" id="TIGR00095">
    <property type="entry name" value="16S rRNA (guanine(966)-N(2))-methyltransferase RsmD"/>
    <property type="match status" value="1"/>
</dbReference>
<keyword evidence="4" id="KW-1185">Reference proteome</keyword>
<dbReference type="EMBL" id="AP026801">
    <property type="protein sequence ID" value="BDR57201.1"/>
    <property type="molecule type" value="Genomic_DNA"/>
</dbReference>
<accession>A0AAU9CXP6</accession>
<dbReference type="AlphaFoldDB" id="A0AAU9CXP6"/>
<keyword evidence="1 3" id="KW-0489">Methyltransferase</keyword>
<evidence type="ECO:0000256" key="2">
    <source>
        <dbReference type="ARBA" id="ARBA00022679"/>
    </source>
</evidence>
<gene>
    <name evidence="3" type="ORF">KIMC2_17630</name>
</gene>
<organism evidence="3 4">
    <name type="scientific">Xylocopilactobacillus apis</name>
    <dbReference type="NCBI Taxonomy" id="2932183"/>
    <lineage>
        <taxon>Bacteria</taxon>
        <taxon>Bacillati</taxon>
        <taxon>Bacillota</taxon>
        <taxon>Bacilli</taxon>
        <taxon>Lactobacillales</taxon>
        <taxon>Lactobacillaceae</taxon>
        <taxon>Xylocopilactobacillus</taxon>
    </lineage>
</organism>
<dbReference type="GO" id="GO:0003676">
    <property type="term" value="F:nucleic acid binding"/>
    <property type="evidence" value="ECO:0007669"/>
    <property type="project" value="InterPro"/>
</dbReference>
<dbReference type="GO" id="GO:0031167">
    <property type="term" value="P:rRNA methylation"/>
    <property type="evidence" value="ECO:0007669"/>
    <property type="project" value="InterPro"/>
</dbReference>
<sequence>MLRIVGGQYHGIKLAAPKGDNTRPTTEMVRESIFNMLQNYEFNGPCLDLYAGSGALGIEAFSRFSTPGYLVDRSNDAIRAINNNVDKLHAESQFKIIKSTAHKALILFQEQGIKFSLVFLDPPYLYQNQNSDMDQIIDLGLVEKGTIFVCQGDQELESSSNSSLDLLKFKKYGKTYIYIYRVEE</sequence>
<keyword evidence="2" id="KW-0808">Transferase</keyword>
<dbReference type="InterPro" id="IPR004398">
    <property type="entry name" value="RNA_MeTrfase_RsmD"/>
</dbReference>
<dbReference type="CDD" id="cd02440">
    <property type="entry name" value="AdoMet_MTases"/>
    <property type="match status" value="1"/>
</dbReference>
<reference evidence="3 4" key="1">
    <citation type="journal article" date="2023" name="Microbiol. Spectr.">
        <title>Symbiosis of Carpenter Bees with Uncharacterized Lactic Acid Bacteria Showing NAD Auxotrophy.</title>
        <authorList>
            <person name="Kawasaki S."/>
            <person name="Ozawa K."/>
            <person name="Mori T."/>
            <person name="Yamamoto A."/>
            <person name="Ito M."/>
            <person name="Ohkuma M."/>
            <person name="Sakamoto M."/>
            <person name="Matsutani M."/>
        </authorList>
    </citation>
    <scope>NUCLEOTIDE SEQUENCE [LARGE SCALE GENOMIC DNA]</scope>
    <source>
        <strain evidence="3 4">KimC2</strain>
    </source>
</reference>
<dbReference type="PANTHER" id="PTHR43542">
    <property type="entry name" value="METHYLTRANSFERASE"/>
    <property type="match status" value="1"/>
</dbReference>
<proteinExistence type="predicted"/>
<dbReference type="RefSeq" id="WP_317696088.1">
    <property type="nucleotide sequence ID" value="NZ_AP026801.1"/>
</dbReference>
<dbReference type="Gene3D" id="3.40.50.150">
    <property type="entry name" value="Vaccinia Virus protein VP39"/>
    <property type="match status" value="1"/>
</dbReference>